<proteinExistence type="predicted"/>
<evidence type="ECO:0000313" key="2">
    <source>
        <dbReference type="Proteomes" id="UP000536773"/>
    </source>
</evidence>
<sequence>MKVSYPAIFYEEKIGNYTVFFPDFQQVTCGDDLADAEFMAKDCLSLLITIEKEDRHKIPKPTPIEDLDMHCIDSEDWEYVRAFVKMIEIDI</sequence>
<comment type="caution">
    <text evidence="1">The sequence shown here is derived from an EMBL/GenBank/DDBJ whole genome shotgun (WGS) entry which is preliminary data.</text>
</comment>
<protein>
    <submittedName>
        <fullName evidence="1">Type II toxin-antitoxin system HicB family antitoxin</fullName>
    </submittedName>
</protein>
<dbReference type="SUPFAM" id="SSF143100">
    <property type="entry name" value="TTHA1013/TTHA0281-like"/>
    <property type="match status" value="1"/>
</dbReference>
<reference evidence="1 2" key="1">
    <citation type="submission" date="2020-04" db="EMBL/GenBank/DDBJ databases">
        <authorList>
            <person name="Hitch T.C.A."/>
            <person name="Wylensek D."/>
            <person name="Clavel T."/>
        </authorList>
    </citation>
    <scope>NUCLEOTIDE SEQUENCE [LARGE SCALE GENOMIC DNA]</scope>
    <source>
        <strain evidence="1 2">WCA-386-APC-2A</strain>
    </source>
</reference>
<dbReference type="Gene3D" id="3.30.160.250">
    <property type="match status" value="1"/>
</dbReference>
<evidence type="ECO:0000313" key="1">
    <source>
        <dbReference type="EMBL" id="NMK39876.1"/>
    </source>
</evidence>
<name>A0A848EUH0_MEGEL</name>
<dbReference type="EMBL" id="JABBJH010000023">
    <property type="protein sequence ID" value="NMK39876.1"/>
    <property type="molecule type" value="Genomic_DNA"/>
</dbReference>
<dbReference type="Proteomes" id="UP000536773">
    <property type="component" value="Unassembled WGS sequence"/>
</dbReference>
<dbReference type="AlphaFoldDB" id="A0A848EUH0"/>
<dbReference type="InterPro" id="IPR035069">
    <property type="entry name" value="TTHA1013/TTHA0281-like"/>
</dbReference>
<dbReference type="RefSeq" id="WP_169013948.1">
    <property type="nucleotide sequence ID" value="NZ_JABBJH010000023.1"/>
</dbReference>
<organism evidence="1 2">
    <name type="scientific">Megasphaera elsdenii</name>
    <dbReference type="NCBI Taxonomy" id="907"/>
    <lineage>
        <taxon>Bacteria</taxon>
        <taxon>Bacillati</taxon>
        <taxon>Bacillota</taxon>
        <taxon>Negativicutes</taxon>
        <taxon>Veillonellales</taxon>
        <taxon>Veillonellaceae</taxon>
        <taxon>Megasphaera</taxon>
    </lineage>
</organism>
<gene>
    <name evidence="1" type="ORF">HG933_10965</name>
</gene>
<accession>A0A848EUH0</accession>